<organism evidence="1 2">
    <name type="scientific">Araneus ventricosus</name>
    <name type="common">Orbweaver spider</name>
    <name type="synonym">Epeira ventricosa</name>
    <dbReference type="NCBI Taxonomy" id="182803"/>
    <lineage>
        <taxon>Eukaryota</taxon>
        <taxon>Metazoa</taxon>
        <taxon>Ecdysozoa</taxon>
        <taxon>Arthropoda</taxon>
        <taxon>Chelicerata</taxon>
        <taxon>Arachnida</taxon>
        <taxon>Araneae</taxon>
        <taxon>Araneomorphae</taxon>
        <taxon>Entelegynae</taxon>
        <taxon>Araneoidea</taxon>
        <taxon>Araneidae</taxon>
        <taxon>Araneus</taxon>
    </lineage>
</organism>
<reference evidence="1 2" key="1">
    <citation type="journal article" date="2019" name="Sci. Rep.">
        <title>Orb-weaving spider Araneus ventricosus genome elucidates the spidroin gene catalogue.</title>
        <authorList>
            <person name="Kono N."/>
            <person name="Nakamura H."/>
            <person name="Ohtoshi R."/>
            <person name="Moran D.A.P."/>
            <person name="Shinohara A."/>
            <person name="Yoshida Y."/>
            <person name="Fujiwara M."/>
            <person name="Mori M."/>
            <person name="Tomita M."/>
            <person name="Arakawa K."/>
        </authorList>
    </citation>
    <scope>NUCLEOTIDE SEQUENCE [LARGE SCALE GENOMIC DNA]</scope>
</reference>
<proteinExistence type="predicted"/>
<evidence type="ECO:0000313" key="1">
    <source>
        <dbReference type="EMBL" id="GBL54853.1"/>
    </source>
</evidence>
<protein>
    <submittedName>
        <fullName evidence="1">Uncharacterized protein</fullName>
    </submittedName>
</protein>
<evidence type="ECO:0000313" key="2">
    <source>
        <dbReference type="Proteomes" id="UP000499080"/>
    </source>
</evidence>
<gene>
    <name evidence="1" type="ORF">AVEN_166734_1</name>
</gene>
<comment type="caution">
    <text evidence="1">The sequence shown here is derived from an EMBL/GenBank/DDBJ whole genome shotgun (WGS) entry which is preliminary data.</text>
</comment>
<keyword evidence="2" id="KW-1185">Reference proteome</keyword>
<dbReference type="AlphaFoldDB" id="A0A4Y1ZKM0"/>
<accession>A0A4Y1ZKM0</accession>
<feature type="non-terminal residue" evidence="1">
    <location>
        <position position="1"/>
    </location>
</feature>
<dbReference type="EMBL" id="BGPR01075349">
    <property type="protein sequence ID" value="GBL54853.1"/>
    <property type="molecule type" value="Genomic_DNA"/>
</dbReference>
<sequence>SVLVEITTLPIQQVHSVAVVFTSLSEENLVTDSVWNPDWMTNLSCMGVDPEFPHELLQQFLSFASSMGIVTQKMTPSLSIPGRLRRMASRWPSDYFLFPKLKEHLSGTRLVIFRQ</sequence>
<dbReference type="Proteomes" id="UP000499080">
    <property type="component" value="Unassembled WGS sequence"/>
</dbReference>
<name>A0A4Y1ZKM0_ARAVE</name>